<keyword evidence="2" id="KW-1185">Reference proteome</keyword>
<dbReference type="OrthoDB" id="2942703at2"/>
<protein>
    <submittedName>
        <fullName evidence="1">Antitoxin RnlB</fullName>
    </submittedName>
</protein>
<comment type="caution">
    <text evidence="1">The sequence shown here is derived from an EMBL/GenBank/DDBJ whole genome shotgun (WGS) entry which is preliminary data.</text>
</comment>
<sequence>MMQTQDLYQIEMICEQVVIIFCTTYKNPISYLPSIEQELSKINFSGKIIFDLLLSNGYSSNRFVEADVFEAQINRRSMKVIDFSKLDDFLIEKTHEFYKSHPYLLETNSILLDEEKYYLIHS</sequence>
<name>A0A2R5FPZ2_NOSCO</name>
<reference evidence="1 2" key="1">
    <citation type="submission" date="2017-06" db="EMBL/GenBank/DDBJ databases">
        <title>Genome sequencing of cyanobaciteial culture collection at National Institute for Environmental Studies (NIES).</title>
        <authorList>
            <person name="Hirose Y."/>
            <person name="Shimura Y."/>
            <person name="Fujisawa T."/>
            <person name="Nakamura Y."/>
            <person name="Kawachi M."/>
        </authorList>
    </citation>
    <scope>NUCLEOTIDE SEQUENCE [LARGE SCALE GENOMIC DNA]</scope>
    <source>
        <strain evidence="1 2">NIES-4072</strain>
    </source>
</reference>
<evidence type="ECO:0000313" key="1">
    <source>
        <dbReference type="EMBL" id="GBG20832.1"/>
    </source>
</evidence>
<proteinExistence type="predicted"/>
<organism evidence="1 2">
    <name type="scientific">Nostoc commune NIES-4072</name>
    <dbReference type="NCBI Taxonomy" id="2005467"/>
    <lineage>
        <taxon>Bacteria</taxon>
        <taxon>Bacillati</taxon>
        <taxon>Cyanobacteriota</taxon>
        <taxon>Cyanophyceae</taxon>
        <taxon>Nostocales</taxon>
        <taxon>Nostocaceae</taxon>
        <taxon>Nostoc</taxon>
    </lineage>
</organism>
<dbReference type="EMBL" id="BDUD01000001">
    <property type="protein sequence ID" value="GBG20832.1"/>
    <property type="molecule type" value="Genomic_DNA"/>
</dbReference>
<dbReference type="InterPro" id="IPR031834">
    <property type="entry name" value="RnlB/LsoB_antitoxin"/>
</dbReference>
<dbReference type="AlphaFoldDB" id="A0A2R5FPZ2"/>
<gene>
    <name evidence="1" type="primary">rnlB</name>
    <name evidence="1" type="ORF">NIES4072_45140</name>
</gene>
<dbReference type="RefSeq" id="WP_109010839.1">
    <property type="nucleotide sequence ID" value="NZ_BDUD01000001.1"/>
</dbReference>
<dbReference type="Pfam" id="PF15933">
    <property type="entry name" value="RnlB_antitoxin"/>
    <property type="match status" value="1"/>
</dbReference>
<accession>A0A2R5FPZ2</accession>
<evidence type="ECO:0000313" key="2">
    <source>
        <dbReference type="Proteomes" id="UP000245124"/>
    </source>
</evidence>
<dbReference type="Proteomes" id="UP000245124">
    <property type="component" value="Unassembled WGS sequence"/>
</dbReference>